<keyword evidence="3" id="KW-0465">Mannose-binding</keyword>
<dbReference type="AlphaFoldDB" id="A0A1D1Y981"/>
<feature type="non-terminal residue" evidence="7">
    <location>
        <position position="1"/>
    </location>
</feature>
<name>A0A1D1Y981_9ARAE</name>
<dbReference type="CDD" id="cd00028">
    <property type="entry name" value="B_lectin"/>
    <property type="match status" value="1"/>
</dbReference>
<keyword evidence="1" id="KW-0348">Hemagglutinin</keyword>
<dbReference type="SMART" id="SM00108">
    <property type="entry name" value="B_lectin"/>
    <property type="match status" value="1"/>
</dbReference>
<organism evidence="7">
    <name type="scientific">Anthurium amnicola</name>
    <dbReference type="NCBI Taxonomy" id="1678845"/>
    <lineage>
        <taxon>Eukaryota</taxon>
        <taxon>Viridiplantae</taxon>
        <taxon>Streptophyta</taxon>
        <taxon>Embryophyta</taxon>
        <taxon>Tracheophyta</taxon>
        <taxon>Spermatophyta</taxon>
        <taxon>Magnoliopsida</taxon>
        <taxon>Liliopsida</taxon>
        <taxon>Araceae</taxon>
        <taxon>Pothoideae</taxon>
        <taxon>Potheae</taxon>
        <taxon>Anthurium</taxon>
    </lineage>
</organism>
<evidence type="ECO:0000259" key="6">
    <source>
        <dbReference type="PROSITE" id="PS50927"/>
    </source>
</evidence>
<dbReference type="SUPFAM" id="SSF51110">
    <property type="entry name" value="alpha-D-mannose-specific plant lectins"/>
    <property type="match status" value="1"/>
</dbReference>
<dbReference type="PROSITE" id="PS50927">
    <property type="entry name" value="BULB_LECTIN"/>
    <property type="match status" value="1"/>
</dbReference>
<evidence type="ECO:0000256" key="5">
    <source>
        <dbReference type="SAM" id="Phobius"/>
    </source>
</evidence>
<dbReference type="EMBL" id="GDJX01016729">
    <property type="protein sequence ID" value="JAT51207.1"/>
    <property type="molecule type" value="Transcribed_RNA"/>
</dbReference>
<proteinExistence type="predicted"/>
<keyword evidence="2" id="KW-0677">Repeat</keyword>
<keyword evidence="5" id="KW-1133">Transmembrane helix</keyword>
<feature type="transmembrane region" description="Helical" evidence="5">
    <location>
        <begin position="45"/>
        <end position="65"/>
    </location>
</feature>
<dbReference type="InterPro" id="IPR001480">
    <property type="entry name" value="Bulb-type_lectin_dom"/>
</dbReference>
<keyword evidence="7" id="KW-0430">Lectin</keyword>
<gene>
    <name evidence="7" type="primary">LEC_1</name>
    <name evidence="7" type="ORF">g.35560</name>
</gene>
<keyword evidence="5" id="KW-0472">Membrane</keyword>
<evidence type="ECO:0000256" key="1">
    <source>
        <dbReference type="ARBA" id="ARBA00022546"/>
    </source>
</evidence>
<evidence type="ECO:0000313" key="7">
    <source>
        <dbReference type="EMBL" id="JAT51207.1"/>
    </source>
</evidence>
<feature type="region of interest" description="Disordered" evidence="4">
    <location>
        <begin position="1"/>
        <end position="35"/>
    </location>
</feature>
<reference evidence="7" key="1">
    <citation type="submission" date="2015-07" db="EMBL/GenBank/DDBJ databases">
        <title>Transcriptome Assembly of Anthurium amnicola.</title>
        <authorList>
            <person name="Suzuki J."/>
        </authorList>
    </citation>
    <scope>NUCLEOTIDE SEQUENCE</scope>
</reference>
<keyword evidence="5" id="KW-0812">Transmembrane</keyword>
<dbReference type="InterPro" id="IPR036426">
    <property type="entry name" value="Bulb-type_lectin_dom_sf"/>
</dbReference>
<evidence type="ECO:0000256" key="4">
    <source>
        <dbReference type="SAM" id="MobiDB-lite"/>
    </source>
</evidence>
<sequence>KKRIPTQSPEPELPSSLWPHQPTSSSGQGRSCREKRGGRMTRCRWAWASQVVLLGLLLFTGSTVAEDLLFNGESLNVGEFLENGPYRFIMQSDCNLVLYVTRPSQRALWSSRTNGRGGACRATMQNNGNLVVTSGTDVVWSSNSARGANTYRLIVQSDGNVVIYGAALWATNTVQNRKRRL</sequence>
<protein>
    <submittedName>
        <fullName evidence="7">Mannose-specific lectin</fullName>
    </submittedName>
</protein>
<dbReference type="GO" id="GO:0051707">
    <property type="term" value="P:response to other organism"/>
    <property type="evidence" value="ECO:0007669"/>
    <property type="project" value="UniProtKB-ARBA"/>
</dbReference>
<dbReference type="Gene3D" id="2.90.10.10">
    <property type="entry name" value="Bulb-type lectin domain"/>
    <property type="match status" value="1"/>
</dbReference>
<evidence type="ECO:0000256" key="2">
    <source>
        <dbReference type="ARBA" id="ARBA00022737"/>
    </source>
</evidence>
<dbReference type="GO" id="GO:0005537">
    <property type="term" value="F:D-mannose binding"/>
    <property type="evidence" value="ECO:0007669"/>
    <property type="project" value="UniProtKB-KW"/>
</dbReference>
<evidence type="ECO:0000256" key="3">
    <source>
        <dbReference type="ARBA" id="ARBA00023035"/>
    </source>
</evidence>
<accession>A0A1D1Y981</accession>
<feature type="domain" description="Bulb-type lectin" evidence="6">
    <location>
        <begin position="66"/>
        <end position="176"/>
    </location>
</feature>